<dbReference type="InterPro" id="IPR001568">
    <property type="entry name" value="RNase_T2-like"/>
</dbReference>
<dbReference type="Proteomes" id="UP000292447">
    <property type="component" value="Chromosome I"/>
</dbReference>
<dbReference type="EMBL" id="CP034456">
    <property type="protein sequence ID" value="QBM85499.1"/>
    <property type="molecule type" value="Genomic_DNA"/>
</dbReference>
<comment type="similarity">
    <text evidence="1 2">Belongs to the RNase T2 family.</text>
</comment>
<sequence>MKAFAPIILAACAQAVSIPNVLRPRDDLDNTWFTCPSTNIETCGTKTGSNTCCFESPGGIINQAQFWDYLPSSGSPENFTLAGIYPYACNGTAQEYCDELLFINSSSPGWIVGTEYGDTITLEDMETYWKNNKGSDEELWAEDFNKHGTCIRTNRPSCWGENFMTDEHIYTYYQIALNLYHEYPTFQFLSNAGIVPSLTTTYTSAQISEALSSNNDGHSVYYRCDDTDALVEVGYFHHFIGPLVVLDYVKIDSLFKTNCPSTGIRFVPKYQL</sequence>
<dbReference type="GO" id="GO:0006401">
    <property type="term" value="P:RNA catabolic process"/>
    <property type="evidence" value="ECO:0007669"/>
    <property type="project" value="TreeGrafter"/>
</dbReference>
<accession>A0A4P6XFR2</accession>
<keyword evidence="5" id="KW-1185">Reference proteome</keyword>
<evidence type="ECO:0000313" key="5">
    <source>
        <dbReference type="Proteomes" id="UP000292447"/>
    </source>
</evidence>
<dbReference type="SUPFAM" id="SSF55895">
    <property type="entry name" value="Ribonuclease Rh-like"/>
    <property type="match status" value="1"/>
</dbReference>
<dbReference type="Gene3D" id="3.90.730.10">
    <property type="entry name" value="Ribonuclease T2-like"/>
    <property type="match status" value="1"/>
</dbReference>
<evidence type="ECO:0000256" key="2">
    <source>
        <dbReference type="RuleBase" id="RU004328"/>
    </source>
</evidence>
<dbReference type="InterPro" id="IPR036430">
    <property type="entry name" value="RNase_T2-like_sf"/>
</dbReference>
<dbReference type="AlphaFoldDB" id="A0A4P6XFR2"/>
<evidence type="ECO:0000256" key="3">
    <source>
        <dbReference type="SAM" id="SignalP"/>
    </source>
</evidence>
<dbReference type="PANTHER" id="PTHR11240:SF22">
    <property type="entry name" value="RIBONUCLEASE T2"/>
    <property type="match status" value="1"/>
</dbReference>
<protein>
    <submittedName>
        <fullName evidence="4">Ribonuclease T2</fullName>
    </submittedName>
</protein>
<keyword evidence="3" id="KW-0732">Signal</keyword>
<evidence type="ECO:0000313" key="4">
    <source>
        <dbReference type="EMBL" id="QBM85499.1"/>
    </source>
</evidence>
<gene>
    <name evidence="4" type="primary">MPUL0A01180</name>
    <name evidence="4" type="ORF">METSCH_A01180</name>
</gene>
<dbReference type="Pfam" id="PF00445">
    <property type="entry name" value="Ribonuclease_T2"/>
    <property type="match status" value="1"/>
</dbReference>
<feature type="chain" id="PRO_5020293740" evidence="3">
    <location>
        <begin position="16"/>
        <end position="272"/>
    </location>
</feature>
<feature type="signal peptide" evidence="3">
    <location>
        <begin position="1"/>
        <end position="15"/>
    </location>
</feature>
<dbReference type="GO" id="GO:0003723">
    <property type="term" value="F:RNA binding"/>
    <property type="evidence" value="ECO:0007669"/>
    <property type="project" value="InterPro"/>
</dbReference>
<proteinExistence type="inferred from homology"/>
<dbReference type="GO" id="GO:0033897">
    <property type="term" value="F:ribonuclease T2 activity"/>
    <property type="evidence" value="ECO:0007669"/>
    <property type="project" value="InterPro"/>
</dbReference>
<organism evidence="4 5">
    <name type="scientific">Metschnikowia aff. pulcherrima</name>
    <dbReference type="NCBI Taxonomy" id="2163413"/>
    <lineage>
        <taxon>Eukaryota</taxon>
        <taxon>Fungi</taxon>
        <taxon>Dikarya</taxon>
        <taxon>Ascomycota</taxon>
        <taxon>Saccharomycotina</taxon>
        <taxon>Pichiomycetes</taxon>
        <taxon>Metschnikowiaceae</taxon>
        <taxon>Metschnikowia</taxon>
    </lineage>
</organism>
<name>A0A4P6XFR2_9ASCO</name>
<reference evidence="5" key="1">
    <citation type="submission" date="2019-03" db="EMBL/GenBank/DDBJ databases">
        <title>Snf2 controls pulcherriminic acid biosynthesis and connects pigmentation and antifungal activity of the yeast Metschnikowia pulcherrima.</title>
        <authorList>
            <person name="Gore-Lloyd D."/>
            <person name="Sumann I."/>
            <person name="Brachmann A.O."/>
            <person name="Schneeberger K."/>
            <person name="Ortiz-Merino R.A."/>
            <person name="Moreno-Beltran M."/>
            <person name="Schlaefli M."/>
            <person name="Kirner P."/>
            <person name="Santos Kron A."/>
            <person name="Wolfe K.H."/>
            <person name="Piel J."/>
            <person name="Ahrens C.H."/>
            <person name="Henk D."/>
            <person name="Freimoser F.M."/>
        </authorList>
    </citation>
    <scope>NUCLEOTIDE SEQUENCE [LARGE SCALE GENOMIC DNA]</scope>
    <source>
        <strain evidence="5">APC 1.2</strain>
    </source>
</reference>
<evidence type="ECO:0000256" key="1">
    <source>
        <dbReference type="ARBA" id="ARBA00007469"/>
    </source>
</evidence>
<dbReference type="PANTHER" id="PTHR11240">
    <property type="entry name" value="RIBONUCLEASE T2"/>
    <property type="match status" value="1"/>
</dbReference>
<dbReference type="GO" id="GO:0005576">
    <property type="term" value="C:extracellular region"/>
    <property type="evidence" value="ECO:0007669"/>
    <property type="project" value="TreeGrafter"/>
</dbReference>